<dbReference type="InterPro" id="IPR004412">
    <property type="entry name" value="GatA"/>
</dbReference>
<proteinExistence type="inferred from homology"/>
<dbReference type="GO" id="GO:0030956">
    <property type="term" value="C:glutamyl-tRNA(Gln) amidotransferase complex"/>
    <property type="evidence" value="ECO:0007669"/>
    <property type="project" value="UniProtKB-UniRule"/>
</dbReference>
<protein>
    <recommendedName>
        <fullName evidence="7">Glutamyl-tRNA(Gln) amidotransferase subunit A, mitochondrial</fullName>
        <shortName evidence="7">Glu-AdT subunit A</shortName>
        <ecNumber evidence="7">6.3.5.7</ecNumber>
    </recommendedName>
</protein>
<evidence type="ECO:0000256" key="3">
    <source>
        <dbReference type="ARBA" id="ARBA00022741"/>
    </source>
</evidence>
<keyword evidence="10" id="KW-1185">Reference proteome</keyword>
<dbReference type="InterPro" id="IPR000120">
    <property type="entry name" value="Amidase"/>
</dbReference>
<evidence type="ECO:0000256" key="2">
    <source>
        <dbReference type="ARBA" id="ARBA00022598"/>
    </source>
</evidence>
<gene>
    <name evidence="7" type="primary">HER2</name>
    <name evidence="9" type="ORF">BN860_02300g</name>
</gene>
<dbReference type="HAMAP" id="MF_00120">
    <property type="entry name" value="GatA"/>
    <property type="match status" value="1"/>
</dbReference>
<accession>A0A8J2T926</accession>
<evidence type="ECO:0000256" key="5">
    <source>
        <dbReference type="ARBA" id="ARBA00022917"/>
    </source>
</evidence>
<sequence>MTSKMALRRIQSIPELQKKYNIFTYIDQSAADKIIHDKNADLQLANLTAGIKDNIVTKDMPTTCASKILLDYMSPFDATCVKLLRDAGALLVGKTNLDEFGMGSTGTHSFFGPVKNPLFDNQDIVAGGSSSGSAAAVAADATDFALGTDTGGSVRLPAAYTSILGFKPSYGRISRYGVIAYAQSLDTVGIMAKDLSVLKKVFHVLDKYDEKDPTSLTNDLRTELSALNIQKSTYRIGIPKEFFQGSLSKEVVKPLSNFLDKLLRQGHELYPVSAPSMKFSLPIYFTLSPAEATSNLARFDGIRYGTRSEEGDYENGTLFAPTRSFFGNVVQDRLILGNYTLCSETFKDSYIKAQKLRVKLIDEFDKIFKFPNLLTGSKGHQNGLDLILSLTNDAWPKPIDFFNETRTPSPTNEYKNDVFVTPMSLAGLPAISFPLERGLPIGVQLAGQYGDDSTVLDACSLLVNNVQS</sequence>
<keyword evidence="3 7" id="KW-0547">Nucleotide-binding</keyword>
<reference evidence="10" key="1">
    <citation type="journal article" date="2013" name="Genome Announc.">
        <title>Genome sequence of the food spoilage yeast Zygosaccharomyces bailii CLIB 213(T).</title>
        <authorList>
            <person name="Galeote V."/>
            <person name="Bigey F."/>
            <person name="Devillers H."/>
            <person name="Neuveglise C."/>
            <person name="Dequin S."/>
        </authorList>
    </citation>
    <scope>NUCLEOTIDE SEQUENCE [LARGE SCALE GENOMIC DNA]</scope>
    <source>
        <strain evidence="10">CLIB 213 / ATCC 58445 / CBS 680 / CCRC 21525 / NBRC 1098 / NCYC 1416 / NRRL Y-2227</strain>
    </source>
</reference>
<feature type="domain" description="Amidase" evidence="8">
    <location>
        <begin position="27"/>
        <end position="456"/>
    </location>
</feature>
<evidence type="ECO:0000256" key="7">
    <source>
        <dbReference type="HAMAP-Rule" id="MF_03150"/>
    </source>
</evidence>
<keyword evidence="5 7" id="KW-0648">Protein biosynthesis</keyword>
<dbReference type="InterPro" id="IPR020556">
    <property type="entry name" value="Amidase_CS"/>
</dbReference>
<dbReference type="InterPro" id="IPR023631">
    <property type="entry name" value="Amidase_dom"/>
</dbReference>
<dbReference type="GO" id="GO:0050567">
    <property type="term" value="F:glutaminyl-tRNA synthase (glutamine-hydrolyzing) activity"/>
    <property type="evidence" value="ECO:0007669"/>
    <property type="project" value="UniProtKB-UniRule"/>
</dbReference>
<dbReference type="SUPFAM" id="SSF75304">
    <property type="entry name" value="Amidase signature (AS) enzymes"/>
    <property type="match status" value="1"/>
</dbReference>
<comment type="similarity">
    <text evidence="1 7">Belongs to the amidase family. GatA subfamily.</text>
</comment>
<name>A0A8J2T926_ZYGB2</name>
<evidence type="ECO:0000313" key="10">
    <source>
        <dbReference type="Proteomes" id="UP000019375"/>
    </source>
</evidence>
<evidence type="ECO:0000259" key="8">
    <source>
        <dbReference type="Pfam" id="PF01425"/>
    </source>
</evidence>
<comment type="subunit">
    <text evidence="7">Subunit of the heterotrimeric GatFAB amidotransferase (AdT) complex, composed of A, B and F subunits.</text>
</comment>
<keyword evidence="7" id="KW-0496">Mitochondrion</keyword>
<dbReference type="Pfam" id="PF01425">
    <property type="entry name" value="Amidase"/>
    <property type="match status" value="1"/>
</dbReference>
<dbReference type="PANTHER" id="PTHR11895">
    <property type="entry name" value="TRANSAMIDASE"/>
    <property type="match status" value="1"/>
</dbReference>
<dbReference type="InterPro" id="IPR036928">
    <property type="entry name" value="AS_sf"/>
</dbReference>
<dbReference type="GO" id="GO:0032543">
    <property type="term" value="P:mitochondrial translation"/>
    <property type="evidence" value="ECO:0007669"/>
    <property type="project" value="UniProtKB-UniRule"/>
</dbReference>
<evidence type="ECO:0000256" key="4">
    <source>
        <dbReference type="ARBA" id="ARBA00022840"/>
    </source>
</evidence>
<comment type="catalytic activity">
    <reaction evidence="6 7">
        <text>L-glutamyl-tRNA(Gln) + L-glutamine + ATP + H2O = L-glutaminyl-tRNA(Gln) + L-glutamate + ADP + phosphate + H(+)</text>
        <dbReference type="Rhea" id="RHEA:17521"/>
        <dbReference type="Rhea" id="RHEA-COMP:9681"/>
        <dbReference type="Rhea" id="RHEA-COMP:9684"/>
        <dbReference type="ChEBI" id="CHEBI:15377"/>
        <dbReference type="ChEBI" id="CHEBI:15378"/>
        <dbReference type="ChEBI" id="CHEBI:29985"/>
        <dbReference type="ChEBI" id="CHEBI:30616"/>
        <dbReference type="ChEBI" id="CHEBI:43474"/>
        <dbReference type="ChEBI" id="CHEBI:58359"/>
        <dbReference type="ChEBI" id="CHEBI:78520"/>
        <dbReference type="ChEBI" id="CHEBI:78521"/>
        <dbReference type="ChEBI" id="CHEBI:456216"/>
        <dbReference type="EC" id="6.3.5.7"/>
    </reaction>
</comment>
<feature type="active site" description="Charge relay system" evidence="7">
    <location>
        <position position="52"/>
    </location>
</feature>
<dbReference type="NCBIfam" id="TIGR00132">
    <property type="entry name" value="gatA"/>
    <property type="match status" value="1"/>
</dbReference>
<feature type="active site" description="Acyl-ester intermediate" evidence="7">
    <location>
        <position position="153"/>
    </location>
</feature>
<dbReference type="Gene3D" id="3.90.1300.10">
    <property type="entry name" value="Amidase signature (AS) domain"/>
    <property type="match status" value="1"/>
</dbReference>
<dbReference type="GO" id="GO:0005739">
    <property type="term" value="C:mitochondrion"/>
    <property type="evidence" value="ECO:0007669"/>
    <property type="project" value="UniProtKB-SubCell"/>
</dbReference>
<comment type="subcellular location">
    <subcellularLocation>
        <location evidence="7">Mitochondrion</location>
    </subcellularLocation>
</comment>
<evidence type="ECO:0000313" key="9">
    <source>
        <dbReference type="EMBL" id="CDF90492.1"/>
    </source>
</evidence>
<dbReference type="EMBL" id="HG316460">
    <property type="protein sequence ID" value="CDF90492.1"/>
    <property type="molecule type" value="Genomic_DNA"/>
</dbReference>
<dbReference type="PROSITE" id="PS00571">
    <property type="entry name" value="AMIDASES"/>
    <property type="match status" value="1"/>
</dbReference>
<dbReference type="AlphaFoldDB" id="A0A8J2T926"/>
<dbReference type="PANTHER" id="PTHR11895:SF7">
    <property type="entry name" value="GLUTAMYL-TRNA(GLN) AMIDOTRANSFERASE SUBUNIT A, MITOCHONDRIAL"/>
    <property type="match status" value="1"/>
</dbReference>
<dbReference type="GO" id="GO:0070681">
    <property type="term" value="P:glutaminyl-tRNAGln biosynthesis via transamidation"/>
    <property type="evidence" value="ECO:0007669"/>
    <property type="project" value="UniProtKB-UniRule"/>
</dbReference>
<dbReference type="GO" id="GO:0005524">
    <property type="term" value="F:ATP binding"/>
    <property type="evidence" value="ECO:0007669"/>
    <property type="project" value="UniProtKB-KW"/>
</dbReference>
<evidence type="ECO:0000256" key="6">
    <source>
        <dbReference type="ARBA" id="ARBA00047407"/>
    </source>
</evidence>
<evidence type="ECO:0000256" key="1">
    <source>
        <dbReference type="ARBA" id="ARBA00008069"/>
    </source>
</evidence>
<keyword evidence="4 7" id="KW-0067">ATP-binding</keyword>
<dbReference type="Proteomes" id="UP000019375">
    <property type="component" value="Unassembled WGS sequence"/>
</dbReference>
<comment type="function">
    <text evidence="7">Allows the formation of correctly charged Gln-tRNA(Gln) through the transamidation of misacylated Glu-tRNA(Gln) in the mitochondria. The reaction takes place in the presence of glutamine and ATP through an activated gamma-phospho-Glu-tRNA(Gln).</text>
</comment>
<organism evidence="9 10">
    <name type="scientific">Zygosaccharomyces bailii (strain CLIB 213 / ATCC 58445 / CBS 680 / BCRC 21525 / NBRC 1098 / NCYC 1416 / NRRL Y-2227)</name>
    <dbReference type="NCBI Taxonomy" id="1333698"/>
    <lineage>
        <taxon>Eukaryota</taxon>
        <taxon>Fungi</taxon>
        <taxon>Dikarya</taxon>
        <taxon>Ascomycota</taxon>
        <taxon>Saccharomycotina</taxon>
        <taxon>Saccharomycetes</taxon>
        <taxon>Saccharomycetales</taxon>
        <taxon>Saccharomycetaceae</taxon>
        <taxon>Zygosaccharomyces</taxon>
    </lineage>
</organism>
<keyword evidence="2 7" id="KW-0436">Ligase</keyword>
<dbReference type="OrthoDB" id="421993at2759"/>
<feature type="active site" description="Charge relay system" evidence="7">
    <location>
        <position position="129"/>
    </location>
</feature>
<dbReference type="EC" id="6.3.5.7" evidence="7"/>